<dbReference type="PANTHER" id="PTHR15723">
    <property type="entry name" value="CARBOHYDRATE SULFOTRANSFERASE 15"/>
    <property type="match status" value="1"/>
</dbReference>
<dbReference type="Gene3D" id="3.40.50.300">
    <property type="entry name" value="P-loop containing nucleotide triphosphate hydrolases"/>
    <property type="match status" value="1"/>
</dbReference>
<dbReference type="InterPro" id="IPR052654">
    <property type="entry name" value="CS_Sulfotransferase"/>
</dbReference>
<proteinExistence type="predicted"/>
<dbReference type="AlphaFoldDB" id="R7UTP8"/>
<dbReference type="OrthoDB" id="8068875at2759"/>
<dbReference type="Proteomes" id="UP000014760">
    <property type="component" value="Unassembled WGS sequence"/>
</dbReference>
<protein>
    <recommendedName>
        <fullName evidence="4">Sulfotransferase domain-containing protein</fullName>
    </recommendedName>
</protein>
<dbReference type="EMBL" id="KB300427">
    <property type="protein sequence ID" value="ELU06771.1"/>
    <property type="molecule type" value="Genomic_DNA"/>
</dbReference>
<dbReference type="STRING" id="283909.R7UTP8"/>
<evidence type="ECO:0000313" key="1">
    <source>
        <dbReference type="EMBL" id="ELU06771.1"/>
    </source>
</evidence>
<dbReference type="SUPFAM" id="SSF52540">
    <property type="entry name" value="P-loop containing nucleoside triphosphate hydrolases"/>
    <property type="match status" value="1"/>
</dbReference>
<sequence>CWNESLREEASLLYRSNFFFKYDCFYRSQFMKALDTVYNLTLDPRRTWRLRCYPHYFVIGAPKSGTTELYDVMLRHPDIVPAARKEPEFWNDRKFGRIMNPVAFQCHVRDYLDLFDEAAEQIRMRKRSMNGNWVNPAVVGYFISGDHTPDTLFDIGDPGDYPQHPVSLTPWRTNADLLWAANPTSRLVVILRNPIDRALSQYKIHEGASTEGFHQHVIEALEVARDCLRNFHYRYCLYRRDVIPVGIRVGMYAGYLRDWLDVFPREQILVVNFDDFADNETKVTNTIFSHIGIGESIIVYIYKMPANFFDSRAEGIKNRAISNISMLPETCVLLKRYYFEWNKRLAELLGDDSFIWK</sequence>
<reference evidence="1 3" key="2">
    <citation type="journal article" date="2013" name="Nature">
        <title>Insights into bilaterian evolution from three spiralian genomes.</title>
        <authorList>
            <person name="Simakov O."/>
            <person name="Marletaz F."/>
            <person name="Cho S.J."/>
            <person name="Edsinger-Gonzales E."/>
            <person name="Havlak P."/>
            <person name="Hellsten U."/>
            <person name="Kuo D.H."/>
            <person name="Larsson T."/>
            <person name="Lv J."/>
            <person name="Arendt D."/>
            <person name="Savage R."/>
            <person name="Osoegawa K."/>
            <person name="de Jong P."/>
            <person name="Grimwood J."/>
            <person name="Chapman J.A."/>
            <person name="Shapiro H."/>
            <person name="Aerts A."/>
            <person name="Otillar R.P."/>
            <person name="Terry A.Y."/>
            <person name="Boore J.L."/>
            <person name="Grigoriev I.V."/>
            <person name="Lindberg D.R."/>
            <person name="Seaver E.C."/>
            <person name="Weisblat D.A."/>
            <person name="Putnam N.H."/>
            <person name="Rokhsar D.S."/>
        </authorList>
    </citation>
    <scope>NUCLEOTIDE SEQUENCE</scope>
    <source>
        <strain evidence="1 3">I ESC-2004</strain>
    </source>
</reference>
<feature type="non-terminal residue" evidence="1">
    <location>
        <position position="1"/>
    </location>
</feature>
<evidence type="ECO:0000313" key="3">
    <source>
        <dbReference type="Proteomes" id="UP000014760"/>
    </source>
</evidence>
<dbReference type="HOGENOM" id="CLU_017703_2_0_1"/>
<dbReference type="EMBL" id="AMQN01007324">
    <property type="status" value="NOT_ANNOTATED_CDS"/>
    <property type="molecule type" value="Genomic_DNA"/>
</dbReference>
<feature type="non-terminal residue" evidence="1">
    <location>
        <position position="357"/>
    </location>
</feature>
<evidence type="ECO:0008006" key="4">
    <source>
        <dbReference type="Google" id="ProtNLM"/>
    </source>
</evidence>
<dbReference type="OMA" id="QNERYLW"/>
<keyword evidence="3" id="KW-1185">Reference proteome</keyword>
<dbReference type="InterPro" id="IPR027417">
    <property type="entry name" value="P-loop_NTPase"/>
</dbReference>
<dbReference type="GO" id="GO:0019319">
    <property type="term" value="P:hexose biosynthetic process"/>
    <property type="evidence" value="ECO:0007669"/>
    <property type="project" value="TreeGrafter"/>
</dbReference>
<dbReference type="GO" id="GO:0050659">
    <property type="term" value="F:N-acetylgalactosamine 4-sulfate 6-O-sulfotransferase activity"/>
    <property type="evidence" value="ECO:0007669"/>
    <property type="project" value="TreeGrafter"/>
</dbReference>
<dbReference type="PANTHER" id="PTHR15723:SF0">
    <property type="entry name" value="CARBOHYDRATE SULFOTRANSFERASE 15"/>
    <property type="match status" value="1"/>
</dbReference>
<reference evidence="2" key="3">
    <citation type="submission" date="2015-06" db="UniProtKB">
        <authorList>
            <consortium name="EnsemblMetazoa"/>
        </authorList>
    </citation>
    <scope>IDENTIFICATION</scope>
</reference>
<reference evidence="3" key="1">
    <citation type="submission" date="2012-12" db="EMBL/GenBank/DDBJ databases">
        <authorList>
            <person name="Hellsten U."/>
            <person name="Grimwood J."/>
            <person name="Chapman J.A."/>
            <person name="Shapiro H."/>
            <person name="Aerts A."/>
            <person name="Otillar R.P."/>
            <person name="Terry A.Y."/>
            <person name="Boore J.L."/>
            <person name="Simakov O."/>
            <person name="Marletaz F."/>
            <person name="Cho S.-J."/>
            <person name="Edsinger-Gonzales E."/>
            <person name="Havlak P."/>
            <person name="Kuo D.-H."/>
            <person name="Larsson T."/>
            <person name="Lv J."/>
            <person name="Arendt D."/>
            <person name="Savage R."/>
            <person name="Osoegawa K."/>
            <person name="de Jong P."/>
            <person name="Lindberg D.R."/>
            <person name="Seaver E.C."/>
            <person name="Weisblat D.A."/>
            <person name="Putnam N.H."/>
            <person name="Grigoriev I.V."/>
            <person name="Rokhsar D.S."/>
        </authorList>
    </citation>
    <scope>NUCLEOTIDE SEQUENCE</scope>
    <source>
        <strain evidence="3">I ESC-2004</strain>
    </source>
</reference>
<accession>R7UTP8</accession>
<gene>
    <name evidence="1" type="ORF">CAPTEDRAFT_84325</name>
</gene>
<dbReference type="EnsemblMetazoa" id="CapteT84325">
    <property type="protein sequence ID" value="CapteP84325"/>
    <property type="gene ID" value="CapteG84325"/>
</dbReference>
<name>R7UTP8_CAPTE</name>
<dbReference type="Pfam" id="PF13469">
    <property type="entry name" value="Sulfotransfer_3"/>
    <property type="match status" value="1"/>
</dbReference>
<organism evidence="1">
    <name type="scientific">Capitella teleta</name>
    <name type="common">Polychaete worm</name>
    <dbReference type="NCBI Taxonomy" id="283909"/>
    <lineage>
        <taxon>Eukaryota</taxon>
        <taxon>Metazoa</taxon>
        <taxon>Spiralia</taxon>
        <taxon>Lophotrochozoa</taxon>
        <taxon>Annelida</taxon>
        <taxon>Polychaeta</taxon>
        <taxon>Sedentaria</taxon>
        <taxon>Scolecida</taxon>
        <taxon>Capitellidae</taxon>
        <taxon>Capitella</taxon>
    </lineage>
</organism>
<evidence type="ECO:0000313" key="2">
    <source>
        <dbReference type="EnsemblMetazoa" id="CapteP84325"/>
    </source>
</evidence>